<dbReference type="OMA" id="YLACEDQ"/>
<dbReference type="EnsemblPlants" id="Pp3c1_25920V3.7">
    <property type="protein sequence ID" value="Pp3c1_25920V3.7"/>
    <property type="gene ID" value="Pp3c1_25920"/>
</dbReference>
<dbReference type="Proteomes" id="UP000006727">
    <property type="component" value="Chromosome 1"/>
</dbReference>
<dbReference type="HOGENOM" id="CLU_1130634_0_0_1"/>
<dbReference type="Gramene" id="Pp3c1_25920V3.7">
    <property type="protein sequence ID" value="Pp3c1_25920V3.7"/>
    <property type="gene ID" value="Pp3c1_25920"/>
</dbReference>
<evidence type="ECO:0000313" key="4">
    <source>
        <dbReference type="Proteomes" id="UP000006727"/>
    </source>
</evidence>
<dbReference type="Gramene" id="Pp3c1_25920V3.6">
    <property type="protein sequence ID" value="Pp3c1_25920V3.6"/>
    <property type="gene ID" value="Pp3c1_25920"/>
</dbReference>
<feature type="transmembrane region" description="Helical" evidence="1">
    <location>
        <begin position="23"/>
        <end position="44"/>
    </location>
</feature>
<dbReference type="RefSeq" id="XP_024377540.1">
    <property type="nucleotide sequence ID" value="XM_024521772.2"/>
</dbReference>
<dbReference type="EnsemblPlants" id="Pp3c1_25920V3.3">
    <property type="protein sequence ID" value="Pp3c1_25920V3.3"/>
    <property type="gene ID" value="Pp3c1_25920"/>
</dbReference>
<dbReference type="Gramene" id="Pp3c1_25920V3.3">
    <property type="protein sequence ID" value="Pp3c1_25920V3.3"/>
    <property type="gene ID" value="Pp3c1_25920"/>
</dbReference>
<reference evidence="2 4" key="2">
    <citation type="journal article" date="2018" name="Plant J.">
        <title>The Physcomitrella patens chromosome-scale assembly reveals moss genome structure and evolution.</title>
        <authorList>
            <person name="Lang D."/>
            <person name="Ullrich K.K."/>
            <person name="Murat F."/>
            <person name="Fuchs J."/>
            <person name="Jenkins J."/>
            <person name="Haas F.B."/>
            <person name="Piednoel M."/>
            <person name="Gundlach H."/>
            <person name="Van Bel M."/>
            <person name="Meyberg R."/>
            <person name="Vives C."/>
            <person name="Morata J."/>
            <person name="Symeonidi A."/>
            <person name="Hiss M."/>
            <person name="Muchero W."/>
            <person name="Kamisugi Y."/>
            <person name="Saleh O."/>
            <person name="Blanc G."/>
            <person name="Decker E.L."/>
            <person name="van Gessel N."/>
            <person name="Grimwood J."/>
            <person name="Hayes R.D."/>
            <person name="Graham S.W."/>
            <person name="Gunter L.E."/>
            <person name="McDaniel S.F."/>
            <person name="Hoernstein S.N.W."/>
            <person name="Larsson A."/>
            <person name="Li F.W."/>
            <person name="Perroud P.F."/>
            <person name="Phillips J."/>
            <person name="Ranjan P."/>
            <person name="Rokshar D.S."/>
            <person name="Rothfels C.J."/>
            <person name="Schneider L."/>
            <person name="Shu S."/>
            <person name="Stevenson D.W."/>
            <person name="Thummler F."/>
            <person name="Tillich M."/>
            <person name="Villarreal Aguilar J.C."/>
            <person name="Widiez T."/>
            <person name="Wong G.K."/>
            <person name="Wymore A."/>
            <person name="Zhang Y."/>
            <person name="Zimmer A.D."/>
            <person name="Quatrano R.S."/>
            <person name="Mayer K.F.X."/>
            <person name="Goodstein D."/>
            <person name="Casacuberta J.M."/>
            <person name="Vandepoele K."/>
            <person name="Reski R."/>
            <person name="Cuming A.C."/>
            <person name="Tuskan G.A."/>
            <person name="Maumus F."/>
            <person name="Salse J."/>
            <person name="Schmutz J."/>
            <person name="Rensing S.A."/>
        </authorList>
    </citation>
    <scope>NUCLEOTIDE SEQUENCE [LARGE SCALE GENOMIC DNA]</scope>
    <source>
        <strain evidence="3 4">cv. Gransden 2004</strain>
    </source>
</reference>
<dbReference type="PaxDb" id="3218-PP1S21_66V6.1"/>
<dbReference type="Gramene" id="Pp3c1_25920V3.1">
    <property type="protein sequence ID" value="Pp3c1_25920V3.1"/>
    <property type="gene ID" value="Pp3c1_25920"/>
</dbReference>
<evidence type="ECO:0000256" key="1">
    <source>
        <dbReference type="SAM" id="Phobius"/>
    </source>
</evidence>
<keyword evidence="4" id="KW-1185">Reference proteome</keyword>
<dbReference type="EnsemblPlants" id="Pp3c1_25920V3.1">
    <property type="protein sequence ID" value="Pp3c1_25920V3.1"/>
    <property type="gene ID" value="Pp3c1_25920"/>
</dbReference>
<dbReference type="RefSeq" id="XP_024377565.1">
    <property type="nucleotide sequence ID" value="XM_024521797.2"/>
</dbReference>
<dbReference type="AlphaFoldDB" id="A9RPS5"/>
<dbReference type="EMBL" id="ABEU02000001">
    <property type="protein sequence ID" value="PNR62765.1"/>
    <property type="molecule type" value="Genomic_DNA"/>
</dbReference>
<dbReference type="EnsemblPlants" id="Pp3c1_25920V3.4">
    <property type="protein sequence ID" value="Pp3c1_25920V3.4"/>
    <property type="gene ID" value="Pp3c1_25920"/>
</dbReference>
<organism evidence="2">
    <name type="scientific">Physcomitrium patens</name>
    <name type="common">Spreading-leaved earth moss</name>
    <name type="synonym">Physcomitrella patens</name>
    <dbReference type="NCBI Taxonomy" id="3218"/>
    <lineage>
        <taxon>Eukaryota</taxon>
        <taxon>Viridiplantae</taxon>
        <taxon>Streptophyta</taxon>
        <taxon>Embryophyta</taxon>
        <taxon>Bryophyta</taxon>
        <taxon>Bryophytina</taxon>
        <taxon>Bryopsida</taxon>
        <taxon>Funariidae</taxon>
        <taxon>Funariales</taxon>
        <taxon>Funariaceae</taxon>
        <taxon>Physcomitrium</taxon>
    </lineage>
</organism>
<proteinExistence type="predicted"/>
<reference evidence="3" key="3">
    <citation type="submission" date="2020-12" db="UniProtKB">
        <authorList>
            <consortium name="EnsemblPlants"/>
        </authorList>
    </citation>
    <scope>IDENTIFICATION</scope>
</reference>
<sequence>MSHVQDEKMVSSGGSLSHDFLRLIWHLMKLMLLTSLLCATLLFLPHTTCRSTVGRVMVANNDSVSVSPLQDLLKGQTLGVQMLDTDSEMMRTMNEHSTLELKTVVIAETVVPYEDRHLLSVYVKQQLDASDVTSEAQMEAVLTMVNLAPMEAVLSKEEIGEKGSLRNSAVLALIKKYAENVHFMLIGVRAEPRLGLYWISLSQRNAWNEVLSRVLVDKIRGEARNYLWHRHGNEVSDHLVGARTEL</sequence>
<dbReference type="RefSeq" id="XP_024377548.1">
    <property type="nucleotide sequence ID" value="XM_024521780.2"/>
</dbReference>
<dbReference type="Gramene" id="Pp3c1_25920V3.5">
    <property type="protein sequence ID" value="Pp3c1_25920V3.5"/>
    <property type="gene ID" value="Pp3c1_25920"/>
</dbReference>
<keyword evidence="1" id="KW-0812">Transmembrane</keyword>
<name>A9RPS5_PHYPA</name>
<accession>A9RPS5</accession>
<gene>
    <name evidence="3" type="primary">LOC112283253</name>
    <name evidence="2" type="ORF">PHYPA_001189</name>
</gene>
<keyword evidence="1" id="KW-0472">Membrane</keyword>
<dbReference type="EnsemblPlants" id="Pp3c1_25920V3.5">
    <property type="protein sequence ID" value="Pp3c1_25920V3.5"/>
    <property type="gene ID" value="Pp3c1_25920"/>
</dbReference>
<dbReference type="EnsemblPlants" id="Pp3c1_25920V3.2">
    <property type="protein sequence ID" value="Pp3c1_25920V3.2"/>
    <property type="gene ID" value="Pp3c1_25920"/>
</dbReference>
<evidence type="ECO:0000313" key="3">
    <source>
        <dbReference type="EnsemblPlants" id="Pp3c1_25920V3.1"/>
    </source>
</evidence>
<dbReference type="EnsemblPlants" id="Pp3c1_25920V3.6">
    <property type="protein sequence ID" value="Pp3c1_25920V3.6"/>
    <property type="gene ID" value="Pp3c1_25920"/>
</dbReference>
<protein>
    <submittedName>
        <fullName evidence="2 3">Uncharacterized protein</fullName>
    </submittedName>
</protein>
<evidence type="ECO:0000313" key="2">
    <source>
        <dbReference type="EMBL" id="PNR62765.1"/>
    </source>
</evidence>
<reference evidence="2 4" key="1">
    <citation type="journal article" date="2008" name="Science">
        <title>The Physcomitrella genome reveals evolutionary insights into the conquest of land by plants.</title>
        <authorList>
            <person name="Rensing S."/>
            <person name="Lang D."/>
            <person name="Zimmer A."/>
            <person name="Terry A."/>
            <person name="Salamov A."/>
            <person name="Shapiro H."/>
            <person name="Nishiyama T."/>
            <person name="Perroud P.-F."/>
            <person name="Lindquist E."/>
            <person name="Kamisugi Y."/>
            <person name="Tanahashi T."/>
            <person name="Sakakibara K."/>
            <person name="Fujita T."/>
            <person name="Oishi K."/>
            <person name="Shin-I T."/>
            <person name="Kuroki Y."/>
            <person name="Toyoda A."/>
            <person name="Suzuki Y."/>
            <person name="Hashimoto A."/>
            <person name="Yamaguchi K."/>
            <person name="Sugano A."/>
            <person name="Kohara Y."/>
            <person name="Fujiyama A."/>
            <person name="Anterola A."/>
            <person name="Aoki S."/>
            <person name="Ashton N."/>
            <person name="Barbazuk W.B."/>
            <person name="Barker E."/>
            <person name="Bennetzen J."/>
            <person name="Bezanilla M."/>
            <person name="Blankenship R."/>
            <person name="Cho S.H."/>
            <person name="Dutcher S."/>
            <person name="Estelle M."/>
            <person name="Fawcett J.A."/>
            <person name="Gundlach H."/>
            <person name="Hanada K."/>
            <person name="Heyl A."/>
            <person name="Hicks K.A."/>
            <person name="Hugh J."/>
            <person name="Lohr M."/>
            <person name="Mayer K."/>
            <person name="Melkozernov A."/>
            <person name="Murata T."/>
            <person name="Nelson D."/>
            <person name="Pils B."/>
            <person name="Prigge M."/>
            <person name="Reiss B."/>
            <person name="Renner T."/>
            <person name="Rombauts S."/>
            <person name="Rushton P."/>
            <person name="Sanderfoot A."/>
            <person name="Schween G."/>
            <person name="Shiu S.-H."/>
            <person name="Stueber K."/>
            <person name="Theodoulou F.L."/>
            <person name="Tu H."/>
            <person name="Van de Peer Y."/>
            <person name="Verrier P.J."/>
            <person name="Waters E."/>
            <person name="Wood A."/>
            <person name="Yang L."/>
            <person name="Cove D."/>
            <person name="Cuming A."/>
            <person name="Hasebe M."/>
            <person name="Lucas S."/>
            <person name="Mishler D.B."/>
            <person name="Reski R."/>
            <person name="Grigoriev I."/>
            <person name="Quatrano R.S."/>
            <person name="Boore J.L."/>
        </authorList>
    </citation>
    <scope>NUCLEOTIDE SEQUENCE [LARGE SCALE GENOMIC DNA]</scope>
    <source>
        <strain evidence="3 4">cv. Gransden 2004</strain>
    </source>
</reference>
<dbReference type="Gramene" id="Pp3c1_25920V3.4">
    <property type="protein sequence ID" value="Pp3c1_25920V3.4"/>
    <property type="gene ID" value="Pp3c1_25920"/>
</dbReference>
<dbReference type="Gramene" id="Pp3c1_25920V3.2">
    <property type="protein sequence ID" value="Pp3c1_25920V3.2"/>
    <property type="gene ID" value="Pp3c1_25920"/>
</dbReference>
<dbReference type="GeneID" id="112283253"/>
<keyword evidence="1" id="KW-1133">Transmembrane helix</keyword>